<reference evidence="2" key="1">
    <citation type="journal article" date="2019" name="Int. J. Syst. Evol. Microbiol.">
        <title>The Global Catalogue of Microorganisms (GCM) 10K type strain sequencing project: providing services to taxonomists for standard genome sequencing and annotation.</title>
        <authorList>
            <consortium name="The Broad Institute Genomics Platform"/>
            <consortium name="The Broad Institute Genome Sequencing Center for Infectious Disease"/>
            <person name="Wu L."/>
            <person name="Ma J."/>
        </authorList>
    </citation>
    <scope>NUCLEOTIDE SEQUENCE [LARGE SCALE GENOMIC DNA]</scope>
    <source>
        <strain evidence="2">2902at01</strain>
    </source>
</reference>
<keyword evidence="2" id="KW-1185">Reference proteome</keyword>
<organism evidence="1 2">
    <name type="scientific">Micromonospora zhanjiangensis</name>
    <dbReference type="NCBI Taxonomy" id="1522057"/>
    <lineage>
        <taxon>Bacteria</taxon>
        <taxon>Bacillati</taxon>
        <taxon>Actinomycetota</taxon>
        <taxon>Actinomycetes</taxon>
        <taxon>Micromonosporales</taxon>
        <taxon>Micromonosporaceae</taxon>
        <taxon>Micromonospora</taxon>
    </lineage>
</organism>
<comment type="caution">
    <text evidence="1">The sequence shown here is derived from an EMBL/GenBank/DDBJ whole genome shotgun (WGS) entry which is preliminary data.</text>
</comment>
<accession>A0ABV8KW14</accession>
<sequence>MIELAGRINFGRRYYERLASLDERAGRQGHHPDRAELAAVLAETGLDFVYSARECFFEHAETHGGFEIVMTASFRTSSAEFMLYVTAGDVVAGGPYPRLARQVVQAVDPDFTPEPFSPKLPFANAEQLRECVRFAAALFEDFRDEFINKTLG</sequence>
<evidence type="ECO:0000313" key="1">
    <source>
        <dbReference type="EMBL" id="MFC4110385.1"/>
    </source>
</evidence>
<name>A0ABV8KW14_9ACTN</name>
<protein>
    <submittedName>
        <fullName evidence="1">Uncharacterized protein</fullName>
    </submittedName>
</protein>
<evidence type="ECO:0000313" key="2">
    <source>
        <dbReference type="Proteomes" id="UP001595868"/>
    </source>
</evidence>
<dbReference type="EMBL" id="JBHSBN010000040">
    <property type="protein sequence ID" value="MFC4110385.1"/>
    <property type="molecule type" value="Genomic_DNA"/>
</dbReference>
<gene>
    <name evidence="1" type="ORF">ACFOX0_31250</name>
</gene>
<dbReference type="Proteomes" id="UP001595868">
    <property type="component" value="Unassembled WGS sequence"/>
</dbReference>
<proteinExistence type="predicted"/>
<dbReference type="RefSeq" id="WP_377552743.1">
    <property type="nucleotide sequence ID" value="NZ_JBHSBN010000040.1"/>
</dbReference>